<keyword evidence="1" id="KW-0812">Transmembrane</keyword>
<proteinExistence type="predicted"/>
<dbReference type="RefSeq" id="WP_091392089.1">
    <property type="nucleotide sequence ID" value="NZ_BKAI01000002.1"/>
</dbReference>
<gene>
    <name evidence="2" type="ORF">SAMN04487935_0853</name>
</gene>
<evidence type="ECO:0000313" key="3">
    <source>
        <dbReference type="Proteomes" id="UP000199580"/>
    </source>
</evidence>
<organism evidence="2 3">
    <name type="scientific">Flavobacterium noncentrifugens</name>
    <dbReference type="NCBI Taxonomy" id="1128970"/>
    <lineage>
        <taxon>Bacteria</taxon>
        <taxon>Pseudomonadati</taxon>
        <taxon>Bacteroidota</taxon>
        <taxon>Flavobacteriia</taxon>
        <taxon>Flavobacteriales</taxon>
        <taxon>Flavobacteriaceae</taxon>
        <taxon>Flavobacterium</taxon>
    </lineage>
</organism>
<evidence type="ECO:0000256" key="1">
    <source>
        <dbReference type="SAM" id="Phobius"/>
    </source>
</evidence>
<keyword evidence="1" id="KW-1133">Transmembrane helix</keyword>
<dbReference type="Proteomes" id="UP000199580">
    <property type="component" value="Unassembled WGS sequence"/>
</dbReference>
<dbReference type="AlphaFoldDB" id="A0A1G8T707"/>
<accession>A0A1G8T707</accession>
<reference evidence="2 3" key="1">
    <citation type="submission" date="2016-10" db="EMBL/GenBank/DDBJ databases">
        <authorList>
            <person name="de Groot N.N."/>
        </authorList>
    </citation>
    <scope>NUCLEOTIDE SEQUENCE [LARGE SCALE GENOMIC DNA]</scope>
    <source>
        <strain evidence="2 3">CGMCC 1.10076</strain>
    </source>
</reference>
<dbReference type="STRING" id="1128970.SAMN04487935_0853"/>
<feature type="transmembrane region" description="Helical" evidence="1">
    <location>
        <begin position="6"/>
        <end position="24"/>
    </location>
</feature>
<dbReference type="OrthoDB" id="24355at2"/>
<keyword evidence="1" id="KW-0472">Membrane</keyword>
<evidence type="ECO:0000313" key="2">
    <source>
        <dbReference type="EMBL" id="SDJ37273.1"/>
    </source>
</evidence>
<dbReference type="EMBL" id="FNEZ01000001">
    <property type="protein sequence ID" value="SDJ37273.1"/>
    <property type="molecule type" value="Genomic_DNA"/>
</dbReference>
<keyword evidence="3" id="KW-1185">Reference proteome</keyword>
<name>A0A1G8T707_9FLAO</name>
<sequence length="388" mass="45312">MKHYDYIFAGAGLSALMAVYEIAVSGKFSDKSILLLDADSKKTNDRTWCFWEKPNGKFDAIVSKKWKIAWFAHENFRRILDLNPYQYKMICGLDFYNFVFVEISLHPYIHFINQKVNSILEKNDLVFIETASETFSCNKLFNSIYDPKSALSQQQFPVLQQHFIGWKIKTVQKIFNPELPTFMDFSIPQNGNTRFMYVLPTSENEALLEYTLFSKDLLPEKEYENAIEDYIQKLGISTYEIIEKERGQIPMTSYQFWKKNTKNILNIGSAGGWTKASTGYTFKNTIKKSKALIEFSQHENDFTKFHKTNKFWFYDLLLLDILSDKNHLGSSIFSSMFKSGNPALIFKFLDEETSLYEDLKVILKCPKRLFISALINRIFKNQPVKTIK</sequence>
<protein>
    <submittedName>
        <fullName evidence="2">Lycopene beta-cyclase</fullName>
    </submittedName>
</protein>
<dbReference type="Pfam" id="PF05834">
    <property type="entry name" value="Lycopene_cycl"/>
    <property type="match status" value="1"/>
</dbReference>